<accession>A0ABP0FT56</accession>
<name>A0ABP0FT56_CLALP</name>
<dbReference type="InterPro" id="IPR000906">
    <property type="entry name" value="ZU5_dom"/>
</dbReference>
<comment type="caution">
    <text evidence="2">The sequence shown here is derived from an EMBL/GenBank/DDBJ whole genome shotgun (WGS) entry which is preliminary data.</text>
</comment>
<dbReference type="Proteomes" id="UP001642483">
    <property type="component" value="Unassembled WGS sequence"/>
</dbReference>
<organism evidence="2 3">
    <name type="scientific">Clavelina lepadiformis</name>
    <name type="common">Light-bulb sea squirt</name>
    <name type="synonym">Ascidia lepadiformis</name>
    <dbReference type="NCBI Taxonomy" id="159417"/>
    <lineage>
        <taxon>Eukaryota</taxon>
        <taxon>Metazoa</taxon>
        <taxon>Chordata</taxon>
        <taxon>Tunicata</taxon>
        <taxon>Ascidiacea</taxon>
        <taxon>Aplousobranchia</taxon>
        <taxon>Clavelinidae</taxon>
        <taxon>Clavelina</taxon>
    </lineage>
</organism>
<evidence type="ECO:0000259" key="1">
    <source>
        <dbReference type="Pfam" id="PF00791"/>
    </source>
</evidence>
<reference evidence="2 3" key="1">
    <citation type="submission" date="2024-02" db="EMBL/GenBank/DDBJ databases">
        <authorList>
            <person name="Daric V."/>
            <person name="Darras S."/>
        </authorList>
    </citation>
    <scope>NUCLEOTIDE SEQUENCE [LARGE SCALE GENOMIC DNA]</scope>
</reference>
<sequence length="287" mass="32895">MIEYVLDAIPSDYSPLQTSMVVTPHGGSIKLGGCEISIPTDAVEDNKLLYFTLIYKDNGAEIPEQIRLTPTLRCSPASVFDKPVKITLPTCHLPNRCGVAVTPQLFHEIQWLPLDDVECHSNYSITFETSELTSARCIGNAQDFDEKRLLFKYYKDPDDEVTYPAIVWKVLDGDEYVDVEKDQQLFWLNIKKGQNVAIELTEATNTEFEREKVVIRSKEIFRQRTIIKRQFSVVDHDDTRGEIEDENFEFKLLNSATNEVLHVERFTFPSTPSLMVASKHDVYVMYA</sequence>
<evidence type="ECO:0000313" key="3">
    <source>
        <dbReference type="Proteomes" id="UP001642483"/>
    </source>
</evidence>
<evidence type="ECO:0000313" key="2">
    <source>
        <dbReference type="EMBL" id="CAK8682498.1"/>
    </source>
</evidence>
<gene>
    <name evidence="2" type="ORF">CVLEPA_LOCUS13156</name>
</gene>
<dbReference type="Pfam" id="PF00791">
    <property type="entry name" value="ZU5"/>
    <property type="match status" value="1"/>
</dbReference>
<dbReference type="Gene3D" id="2.60.220.30">
    <property type="match status" value="1"/>
</dbReference>
<proteinExistence type="predicted"/>
<dbReference type="EMBL" id="CAWYQH010000090">
    <property type="protein sequence ID" value="CAK8682498.1"/>
    <property type="molecule type" value="Genomic_DNA"/>
</dbReference>
<feature type="domain" description="ZU5" evidence="1">
    <location>
        <begin position="19"/>
        <end position="91"/>
    </location>
</feature>
<keyword evidence="3" id="KW-1185">Reference proteome</keyword>
<protein>
    <recommendedName>
        <fullName evidence="1">ZU5 domain-containing protein</fullName>
    </recommendedName>
</protein>